<evidence type="ECO:0000256" key="1">
    <source>
        <dbReference type="SAM" id="Phobius"/>
    </source>
</evidence>
<dbReference type="AlphaFoldDB" id="A0A934N2F9"/>
<name>A0A934N2F9_9GAMM</name>
<dbReference type="EMBL" id="JAEMNX010000017">
    <property type="protein sequence ID" value="MBJ7538717.1"/>
    <property type="molecule type" value="Genomic_DNA"/>
</dbReference>
<organism evidence="2 3">
    <name type="scientific">Marinomonas transparens</name>
    <dbReference type="NCBI Taxonomy" id="2795388"/>
    <lineage>
        <taxon>Bacteria</taxon>
        <taxon>Pseudomonadati</taxon>
        <taxon>Pseudomonadota</taxon>
        <taxon>Gammaproteobacteria</taxon>
        <taxon>Oceanospirillales</taxon>
        <taxon>Oceanospirillaceae</taxon>
        <taxon>Marinomonas</taxon>
    </lineage>
</organism>
<comment type="caution">
    <text evidence="2">The sequence shown here is derived from an EMBL/GenBank/DDBJ whole genome shotgun (WGS) entry which is preliminary data.</text>
</comment>
<feature type="transmembrane region" description="Helical" evidence="1">
    <location>
        <begin position="31"/>
        <end position="52"/>
    </location>
</feature>
<sequence length="194" mass="22117">MKTNWQYPEPRKGLLGAFDKFVGPGATSTEIILQLGIPFIVLITAPLYAAAISVEWSFMQYCLCGLLAFDIAGGVITNSTSSAKRWYHRKEQTFSKHFSFVVLHLFHLLLVSWVYLSLDLLWVGYSGGYLLVAAIIILLVPQYLQRTISLLFYAIAVLLVLYAFETPYGLEWFLPLFYLKLLVSHLVKEEPYRP</sequence>
<dbReference type="RefSeq" id="WP_199469124.1">
    <property type="nucleotide sequence ID" value="NZ_JAEMNX010000017.1"/>
</dbReference>
<keyword evidence="1" id="KW-0472">Membrane</keyword>
<reference evidence="2" key="1">
    <citation type="submission" date="2020-12" db="EMBL/GenBank/DDBJ databases">
        <title>Marinomonas arctica sp. nov., a psychrotolerant bacterium isolated from the Arctic.</title>
        <authorList>
            <person name="Zhang Y."/>
        </authorList>
    </citation>
    <scope>NUCLEOTIDE SEQUENCE</scope>
    <source>
        <strain evidence="2">C1424</strain>
    </source>
</reference>
<feature type="transmembrane region" description="Helical" evidence="1">
    <location>
        <begin position="58"/>
        <end position="77"/>
    </location>
</feature>
<keyword evidence="1" id="KW-1133">Transmembrane helix</keyword>
<dbReference type="Proteomes" id="UP000628710">
    <property type="component" value="Unassembled WGS sequence"/>
</dbReference>
<evidence type="ECO:0000313" key="2">
    <source>
        <dbReference type="EMBL" id="MBJ7538717.1"/>
    </source>
</evidence>
<keyword evidence="1" id="KW-0812">Transmembrane</keyword>
<feature type="transmembrane region" description="Helical" evidence="1">
    <location>
        <begin position="122"/>
        <end position="140"/>
    </location>
</feature>
<gene>
    <name evidence="2" type="ORF">I8J31_13605</name>
</gene>
<accession>A0A934N2F9</accession>
<protein>
    <submittedName>
        <fullName evidence="2">Uncharacterized protein</fullName>
    </submittedName>
</protein>
<evidence type="ECO:0000313" key="3">
    <source>
        <dbReference type="Proteomes" id="UP000628710"/>
    </source>
</evidence>
<proteinExistence type="predicted"/>
<feature type="transmembrane region" description="Helical" evidence="1">
    <location>
        <begin position="147"/>
        <end position="164"/>
    </location>
</feature>
<feature type="transmembrane region" description="Helical" evidence="1">
    <location>
        <begin position="98"/>
        <end position="116"/>
    </location>
</feature>
<keyword evidence="3" id="KW-1185">Reference proteome</keyword>